<evidence type="ECO:0000313" key="2">
    <source>
        <dbReference type="EMBL" id="CAB0037499.1"/>
    </source>
</evidence>
<dbReference type="PANTHER" id="PTHR34239:SF2">
    <property type="entry name" value="TRANSPOSABLE ELEMENT P TRANSPOSASE_THAP9 CONSERVED DOMAIN-CONTAINING PROTEIN"/>
    <property type="match status" value="1"/>
</dbReference>
<feature type="compositionally biased region" description="Basic residues" evidence="1">
    <location>
        <begin position="80"/>
        <end position="100"/>
    </location>
</feature>
<dbReference type="PANTHER" id="PTHR34239">
    <property type="entry name" value="APPLE DOMAIN-CONTAINING PROTEIN"/>
    <property type="match status" value="1"/>
</dbReference>
<dbReference type="Proteomes" id="UP000479190">
    <property type="component" value="Unassembled WGS sequence"/>
</dbReference>
<feature type="compositionally biased region" description="Basic and acidic residues" evidence="1">
    <location>
        <begin position="1"/>
        <end position="26"/>
    </location>
</feature>
<dbReference type="AlphaFoldDB" id="A0A6H5IK18"/>
<feature type="region of interest" description="Disordered" evidence="1">
    <location>
        <begin position="365"/>
        <end position="430"/>
    </location>
</feature>
<organism evidence="2 3">
    <name type="scientific">Trichogramma brassicae</name>
    <dbReference type="NCBI Taxonomy" id="86971"/>
    <lineage>
        <taxon>Eukaryota</taxon>
        <taxon>Metazoa</taxon>
        <taxon>Ecdysozoa</taxon>
        <taxon>Arthropoda</taxon>
        <taxon>Hexapoda</taxon>
        <taxon>Insecta</taxon>
        <taxon>Pterygota</taxon>
        <taxon>Neoptera</taxon>
        <taxon>Endopterygota</taxon>
        <taxon>Hymenoptera</taxon>
        <taxon>Apocrita</taxon>
        <taxon>Proctotrupomorpha</taxon>
        <taxon>Chalcidoidea</taxon>
        <taxon>Trichogrammatidae</taxon>
        <taxon>Trichogramma</taxon>
    </lineage>
</organism>
<evidence type="ECO:0000256" key="1">
    <source>
        <dbReference type="SAM" id="MobiDB-lite"/>
    </source>
</evidence>
<feature type="region of interest" description="Disordered" evidence="1">
    <location>
        <begin position="1"/>
        <end position="176"/>
    </location>
</feature>
<feature type="compositionally biased region" description="Basic and acidic residues" evidence="1">
    <location>
        <begin position="161"/>
        <end position="176"/>
    </location>
</feature>
<name>A0A6H5IK18_9HYME</name>
<accession>A0A6H5IK18</accession>
<gene>
    <name evidence="2" type="ORF">TBRA_LOCUS9326</name>
</gene>
<evidence type="ECO:0000313" key="3">
    <source>
        <dbReference type="Proteomes" id="UP000479190"/>
    </source>
</evidence>
<feature type="compositionally biased region" description="Polar residues" evidence="1">
    <location>
        <begin position="131"/>
        <end position="141"/>
    </location>
</feature>
<sequence>MSGSRKRSELKRERKLMKEVERMVRDKMKRRRHRRRKLTSESEVSDSSSSSRVGYGRRSSSGSSRGSSRYSSTESISSTRNKHRRRRSSSRSPLSKRRRRDSSQKRDSTSRNGADEYQVSPKSKALAEHQLNFNPEKQGSTPVFPPQKDTEVSTTVVTSQKETKEGELTHSQEENLGKEMLDIIGQPLTEERQLAEPVHSKLASRWDEVLRLGLPKKEKGELLKKYPPPSNCTFLDPPKLNPEIVLSLNESCKNRDTRIVQKQEKLQACMSALAQAITSMMSMKGDNHVPIIEWLSNTARLVMDTMHDKMERWSLILANVNSAIKDALASSKADEKYLFGSNLSDTLKQAQATNKDVQVIAKKRASVAVQSPKNPKGPTRHSSKTSTSAYGQQRSGRKNQRDHERRSSQSKVSQRSAQKSSYGRTYPKKR</sequence>
<feature type="compositionally biased region" description="Basic residues" evidence="1">
    <location>
        <begin position="27"/>
        <end position="37"/>
    </location>
</feature>
<reference evidence="2 3" key="1">
    <citation type="submission" date="2020-02" db="EMBL/GenBank/DDBJ databases">
        <authorList>
            <person name="Ferguson B K."/>
        </authorList>
    </citation>
    <scope>NUCLEOTIDE SEQUENCE [LARGE SCALE GENOMIC DNA]</scope>
</reference>
<feature type="compositionally biased region" description="Low complexity" evidence="1">
    <location>
        <begin position="409"/>
        <end position="421"/>
    </location>
</feature>
<keyword evidence="3" id="KW-1185">Reference proteome</keyword>
<feature type="compositionally biased region" description="Low complexity" evidence="1">
    <location>
        <begin position="41"/>
        <end position="79"/>
    </location>
</feature>
<protein>
    <submittedName>
        <fullName evidence="2">Uncharacterized protein</fullName>
    </submittedName>
</protein>
<feature type="compositionally biased region" description="Polar residues" evidence="1">
    <location>
        <begin position="384"/>
        <end position="394"/>
    </location>
</feature>
<dbReference type="EMBL" id="CADCXV010000858">
    <property type="protein sequence ID" value="CAB0037499.1"/>
    <property type="molecule type" value="Genomic_DNA"/>
</dbReference>
<proteinExistence type="predicted"/>
<dbReference type="OrthoDB" id="7701249at2759"/>